<evidence type="ECO:0000256" key="4">
    <source>
        <dbReference type="ARBA" id="ARBA00022741"/>
    </source>
</evidence>
<dbReference type="PROSITE" id="PS50011">
    <property type="entry name" value="PROTEIN_KINASE_DOM"/>
    <property type="match status" value="1"/>
</dbReference>
<dbReference type="InterPro" id="IPR000719">
    <property type="entry name" value="Prot_kinase_dom"/>
</dbReference>
<dbReference type="PANTHER" id="PTHR24345:SF0">
    <property type="entry name" value="CELL CYCLE SERINE_THREONINE-PROTEIN KINASE CDC5_MSD2"/>
    <property type="match status" value="1"/>
</dbReference>
<dbReference type="Proteomes" id="UP000567179">
    <property type="component" value="Unassembled WGS sequence"/>
</dbReference>
<dbReference type="Gene3D" id="3.30.1120.30">
    <property type="entry name" value="POLO box domain"/>
    <property type="match status" value="2"/>
</dbReference>
<dbReference type="InterPro" id="IPR033701">
    <property type="entry name" value="POLO_box_1"/>
</dbReference>
<dbReference type="GO" id="GO:0007052">
    <property type="term" value="P:mitotic spindle organization"/>
    <property type="evidence" value="ECO:0007669"/>
    <property type="project" value="TreeGrafter"/>
</dbReference>
<evidence type="ECO:0000313" key="12">
    <source>
        <dbReference type="EMBL" id="KAF5311045.1"/>
    </source>
</evidence>
<sequence>MYQQPYTRMPNAAQQVPVMQRRHPLTNAVNHQVNHAETTPPKPPPKTPASPPLPRQNSKTTPPSPPKVITDKTGRLSFARVGFLGEGGFARVYEVKDSRGSRLACKVVTKASLKTKKAKTKLYAEIKIHRSLQHPNIVTFQDCFEDTDNVYMTLELCPSGSLMDMLRRRRRFTEPEARFFMVQLIGACHYMHTHQVIHRDLKLGNLFLDANMNVKVGDFGLAALIENPGERKKTICGTPNYIAPEVLFDTANGHSFEVDTWSVGVILYTLVVGRPPFQTKDVKAIYKRIRDNEYEFPTDRVISSAVQQLIQQILTPDPAQRPTLHEIVDHAFFVQGSVPSYIPTSAHDQAPDFRHISKAASDSNLKRLRKYSLLDVDYTSSQPTALPASSGGANASSNNVGLASTATAASVRTMTTSIAQQEKEFQKAVQPGSPISALLSSARQPLLMGTTSGPGGPGGVRESPLLRKLQAVKESPLGRRSVTRGLDGIVEERDARRRPVAAPASSADEGEQHEHEEEMEMRLRNKELEAQKARIVAQMAPVREEAEPEEEDDEDEEVEIVAHVPPPKQRERERYRENVAPAPATSSKYARPATATTTRERFVSADKENQAQAAPSGARAFASNYNRQAPAAPVAATNTMAPPPAPTTTKLGGFEAAAQTLTLAFDAKAHGRVFRTPAEFLPLPDERVFIVSWVDYCNKYGMGYALTDGSVGVHFNDSTSCILSPDKVHFDYLSSHRQGAVFMRKSYDVEEYPADLKSKVYLLKHFEKYIMERLYGEYEYTFADTARATGMAWVQKYLRMKHVIVFKLSHDVLQFNFYDHSKLILSSQGMLITHIDKHYKMTRWTLSDVMALALSPPAHADADERKFNQRLVDKLKYCKEVLISIRTASAAGGNGVPEESDAMGAAFVNNGAGGAGNMGSIASKASKMSLR</sequence>
<dbReference type="PROSITE" id="PS00108">
    <property type="entry name" value="PROTEIN_KINASE_ST"/>
    <property type="match status" value="1"/>
</dbReference>
<feature type="compositionally biased region" description="Basic and acidic residues" evidence="9">
    <location>
        <begin position="568"/>
        <end position="577"/>
    </location>
</feature>
<dbReference type="GO" id="GO:0005737">
    <property type="term" value="C:cytoplasm"/>
    <property type="evidence" value="ECO:0007669"/>
    <property type="project" value="TreeGrafter"/>
</dbReference>
<keyword evidence="3" id="KW-0677">Repeat</keyword>
<dbReference type="InterPro" id="IPR033695">
    <property type="entry name" value="POLO_box_2"/>
</dbReference>
<reference evidence="12 13" key="1">
    <citation type="journal article" date="2020" name="ISME J.">
        <title>Uncovering the hidden diversity of litter-decomposition mechanisms in mushroom-forming fungi.</title>
        <authorList>
            <person name="Floudas D."/>
            <person name="Bentzer J."/>
            <person name="Ahren D."/>
            <person name="Johansson T."/>
            <person name="Persson P."/>
            <person name="Tunlid A."/>
        </authorList>
    </citation>
    <scope>NUCLEOTIDE SEQUENCE [LARGE SCALE GENOMIC DNA]</scope>
    <source>
        <strain evidence="12 13">CBS 101986</strain>
    </source>
</reference>
<feature type="domain" description="Protein kinase" evidence="10">
    <location>
        <begin position="78"/>
        <end position="333"/>
    </location>
</feature>
<dbReference type="SMART" id="SM00220">
    <property type="entry name" value="S_TKc"/>
    <property type="match status" value="1"/>
</dbReference>
<feature type="domain" description="POLO box" evidence="11">
    <location>
        <begin position="689"/>
        <end position="772"/>
    </location>
</feature>
<evidence type="ECO:0000256" key="7">
    <source>
        <dbReference type="PROSITE-ProRule" id="PRU10141"/>
    </source>
</evidence>
<dbReference type="CDD" id="cd13118">
    <property type="entry name" value="POLO_box_1"/>
    <property type="match status" value="1"/>
</dbReference>
<feature type="compositionally biased region" description="Pro residues" evidence="9">
    <location>
        <begin position="40"/>
        <end position="54"/>
    </location>
</feature>
<feature type="region of interest" description="Disordered" evidence="9">
    <location>
        <begin position="483"/>
        <end position="520"/>
    </location>
</feature>
<accession>A0A8H5ATY7</accession>
<evidence type="ECO:0000256" key="6">
    <source>
        <dbReference type="ARBA" id="ARBA00022840"/>
    </source>
</evidence>
<dbReference type="EC" id="2.7.11.21" evidence="8"/>
<dbReference type="GO" id="GO:0000776">
    <property type="term" value="C:kinetochore"/>
    <property type="evidence" value="ECO:0007669"/>
    <property type="project" value="TreeGrafter"/>
</dbReference>
<feature type="compositionally biased region" description="Acidic residues" evidence="9">
    <location>
        <begin position="546"/>
        <end position="559"/>
    </location>
</feature>
<feature type="region of interest" description="Disordered" evidence="9">
    <location>
        <begin position="33"/>
        <end position="72"/>
    </location>
</feature>
<dbReference type="Gene3D" id="3.30.200.20">
    <property type="entry name" value="Phosphorylase Kinase, domain 1"/>
    <property type="match status" value="1"/>
</dbReference>
<dbReference type="SUPFAM" id="SSF82615">
    <property type="entry name" value="Polo-box domain"/>
    <property type="match status" value="2"/>
</dbReference>
<comment type="caution">
    <text evidence="12">The sequence shown here is derived from an EMBL/GenBank/DDBJ whole genome shotgun (WGS) entry which is preliminary data.</text>
</comment>
<feature type="region of interest" description="Disordered" evidence="9">
    <location>
        <begin position="538"/>
        <end position="595"/>
    </location>
</feature>
<dbReference type="GO" id="GO:0000922">
    <property type="term" value="C:spindle pole"/>
    <property type="evidence" value="ECO:0007669"/>
    <property type="project" value="TreeGrafter"/>
</dbReference>
<evidence type="ECO:0000256" key="1">
    <source>
        <dbReference type="ARBA" id="ARBA00022527"/>
    </source>
</evidence>
<dbReference type="CDD" id="cd14099">
    <property type="entry name" value="STKc_PLK"/>
    <property type="match status" value="1"/>
</dbReference>
<feature type="domain" description="POLO box" evidence="11">
    <location>
        <begin position="793"/>
        <end position="887"/>
    </location>
</feature>
<evidence type="ECO:0000256" key="9">
    <source>
        <dbReference type="SAM" id="MobiDB-lite"/>
    </source>
</evidence>
<dbReference type="InterPro" id="IPR011009">
    <property type="entry name" value="Kinase-like_dom_sf"/>
</dbReference>
<evidence type="ECO:0000259" key="11">
    <source>
        <dbReference type="PROSITE" id="PS50078"/>
    </source>
</evidence>
<dbReference type="InterPro" id="IPR000959">
    <property type="entry name" value="POLO_box_dom"/>
</dbReference>
<keyword evidence="5 8" id="KW-0418">Kinase</keyword>
<dbReference type="InterPro" id="IPR008271">
    <property type="entry name" value="Ser/Thr_kinase_AS"/>
</dbReference>
<dbReference type="FunFam" id="1.10.510.10:FF:000647">
    <property type="entry name" value="Serine/threonine-protein kinase"/>
    <property type="match status" value="1"/>
</dbReference>
<evidence type="ECO:0000256" key="2">
    <source>
        <dbReference type="ARBA" id="ARBA00022679"/>
    </source>
</evidence>
<feature type="binding site" evidence="7">
    <location>
        <position position="106"/>
    </location>
    <ligand>
        <name>ATP</name>
        <dbReference type="ChEBI" id="CHEBI:30616"/>
    </ligand>
</feature>
<dbReference type="PROSITE" id="PS00107">
    <property type="entry name" value="PROTEIN_KINASE_ATP"/>
    <property type="match status" value="1"/>
</dbReference>
<organism evidence="12 13">
    <name type="scientific">Psilocybe cf. subviscida</name>
    <dbReference type="NCBI Taxonomy" id="2480587"/>
    <lineage>
        <taxon>Eukaryota</taxon>
        <taxon>Fungi</taxon>
        <taxon>Dikarya</taxon>
        <taxon>Basidiomycota</taxon>
        <taxon>Agaricomycotina</taxon>
        <taxon>Agaricomycetes</taxon>
        <taxon>Agaricomycetidae</taxon>
        <taxon>Agaricales</taxon>
        <taxon>Agaricineae</taxon>
        <taxon>Strophariaceae</taxon>
        <taxon>Psilocybe</taxon>
    </lineage>
</organism>
<evidence type="ECO:0000256" key="3">
    <source>
        <dbReference type="ARBA" id="ARBA00022737"/>
    </source>
</evidence>
<keyword evidence="1 8" id="KW-0723">Serine/threonine-protein kinase</keyword>
<dbReference type="GO" id="GO:0004674">
    <property type="term" value="F:protein serine/threonine kinase activity"/>
    <property type="evidence" value="ECO:0007669"/>
    <property type="project" value="UniProtKB-KW"/>
</dbReference>
<keyword evidence="2 8" id="KW-0808">Transferase</keyword>
<dbReference type="AlphaFoldDB" id="A0A8H5ATY7"/>
<proteinExistence type="inferred from homology"/>
<dbReference type="SUPFAM" id="SSF56112">
    <property type="entry name" value="Protein kinase-like (PK-like)"/>
    <property type="match status" value="1"/>
</dbReference>
<comment type="catalytic activity">
    <reaction evidence="8">
        <text>L-threonyl-[protein] + ATP = O-phospho-L-threonyl-[protein] + ADP + H(+)</text>
        <dbReference type="Rhea" id="RHEA:46608"/>
        <dbReference type="Rhea" id="RHEA-COMP:11060"/>
        <dbReference type="Rhea" id="RHEA-COMP:11605"/>
        <dbReference type="ChEBI" id="CHEBI:15378"/>
        <dbReference type="ChEBI" id="CHEBI:30013"/>
        <dbReference type="ChEBI" id="CHEBI:30616"/>
        <dbReference type="ChEBI" id="CHEBI:61977"/>
        <dbReference type="ChEBI" id="CHEBI:456216"/>
        <dbReference type="EC" id="2.7.11.21"/>
    </reaction>
</comment>
<dbReference type="FunFam" id="3.30.200.20:FF:000091">
    <property type="entry name" value="Serine/threonine-protein kinase PLK"/>
    <property type="match status" value="1"/>
</dbReference>
<dbReference type="InterPro" id="IPR017441">
    <property type="entry name" value="Protein_kinase_ATP_BS"/>
</dbReference>
<dbReference type="InterPro" id="IPR036947">
    <property type="entry name" value="POLO_box_dom_sf"/>
</dbReference>
<dbReference type="GO" id="GO:0005634">
    <property type="term" value="C:nucleus"/>
    <property type="evidence" value="ECO:0007669"/>
    <property type="project" value="TreeGrafter"/>
</dbReference>
<dbReference type="PROSITE" id="PS50078">
    <property type="entry name" value="POLO_BOX"/>
    <property type="match status" value="2"/>
</dbReference>
<gene>
    <name evidence="12" type="ORF">D9619_007674</name>
</gene>
<dbReference type="Gene3D" id="1.10.510.10">
    <property type="entry name" value="Transferase(Phosphotransferase) domain 1"/>
    <property type="match status" value="1"/>
</dbReference>
<dbReference type="GO" id="GO:0005524">
    <property type="term" value="F:ATP binding"/>
    <property type="evidence" value="ECO:0007669"/>
    <property type="project" value="UniProtKB-UniRule"/>
</dbReference>
<dbReference type="EMBL" id="JAACJJ010000057">
    <property type="protein sequence ID" value="KAF5311045.1"/>
    <property type="molecule type" value="Genomic_DNA"/>
</dbReference>
<dbReference type="PANTHER" id="PTHR24345">
    <property type="entry name" value="SERINE/THREONINE-PROTEIN KINASE PLK"/>
    <property type="match status" value="1"/>
</dbReference>
<comment type="similarity">
    <text evidence="8">Belongs to the protein kinase superfamily. Ser/Thr protein kinase family. CDC5/Polo subfamily.</text>
</comment>
<dbReference type="GO" id="GO:0005816">
    <property type="term" value="C:spindle pole body"/>
    <property type="evidence" value="ECO:0007669"/>
    <property type="project" value="TreeGrafter"/>
</dbReference>
<feature type="compositionally biased region" description="Basic and acidic residues" evidence="9">
    <location>
        <begin position="510"/>
        <end position="520"/>
    </location>
</feature>
<keyword evidence="4 7" id="KW-0547">Nucleotide-binding</keyword>
<dbReference type="OrthoDB" id="408964at2759"/>
<dbReference type="Pfam" id="PF00069">
    <property type="entry name" value="Pkinase"/>
    <property type="match status" value="1"/>
</dbReference>
<dbReference type="CDD" id="cd13117">
    <property type="entry name" value="POLO_box_2"/>
    <property type="match status" value="1"/>
</dbReference>
<protein>
    <recommendedName>
        <fullName evidence="8">Serine/threonine-protein kinase</fullName>
        <ecNumber evidence="8">2.7.11.21</ecNumber>
    </recommendedName>
</protein>
<evidence type="ECO:0000259" key="10">
    <source>
        <dbReference type="PROSITE" id="PS50011"/>
    </source>
</evidence>
<dbReference type="Pfam" id="PF00659">
    <property type="entry name" value="POLO_box"/>
    <property type="match status" value="2"/>
</dbReference>
<name>A0A8H5ATY7_9AGAR</name>
<evidence type="ECO:0000256" key="5">
    <source>
        <dbReference type="ARBA" id="ARBA00022777"/>
    </source>
</evidence>
<evidence type="ECO:0000256" key="8">
    <source>
        <dbReference type="RuleBase" id="RU361162"/>
    </source>
</evidence>
<evidence type="ECO:0000313" key="13">
    <source>
        <dbReference type="Proteomes" id="UP000567179"/>
    </source>
</evidence>
<keyword evidence="6 7" id="KW-0067">ATP-binding</keyword>
<keyword evidence="13" id="KW-1185">Reference proteome</keyword>